<dbReference type="SMART" id="SM00823">
    <property type="entry name" value="PKS_PP"/>
    <property type="match status" value="2"/>
</dbReference>
<evidence type="ECO:0000259" key="6">
    <source>
        <dbReference type="PROSITE" id="PS50075"/>
    </source>
</evidence>
<dbReference type="SUPFAM" id="SSF53335">
    <property type="entry name" value="S-adenosyl-L-methionine-dependent methyltransferases"/>
    <property type="match status" value="1"/>
</dbReference>
<dbReference type="Pfam" id="PF02801">
    <property type="entry name" value="Ketoacyl-synt_C"/>
    <property type="match status" value="1"/>
</dbReference>
<evidence type="ECO:0000259" key="7">
    <source>
        <dbReference type="PROSITE" id="PS52004"/>
    </source>
</evidence>
<dbReference type="InterPro" id="IPR014031">
    <property type="entry name" value="Ketoacyl_synth_C"/>
</dbReference>
<dbReference type="Gene3D" id="1.10.1200.10">
    <property type="entry name" value="ACP-like"/>
    <property type="match status" value="2"/>
</dbReference>
<dbReference type="Gene3D" id="3.30.300.30">
    <property type="match status" value="1"/>
</dbReference>
<dbReference type="Gene3D" id="3.40.47.10">
    <property type="match status" value="1"/>
</dbReference>
<dbReference type="Gene3D" id="1.10.1240.100">
    <property type="match status" value="1"/>
</dbReference>
<dbReference type="SUPFAM" id="SSF56801">
    <property type="entry name" value="Acetyl-CoA synthetase-like"/>
    <property type="match status" value="1"/>
</dbReference>
<dbReference type="InterPro" id="IPR001242">
    <property type="entry name" value="Condensation_dom"/>
</dbReference>
<keyword evidence="8" id="KW-0413">Isomerase</keyword>
<dbReference type="InterPro" id="IPR042099">
    <property type="entry name" value="ANL_N_sf"/>
</dbReference>
<dbReference type="GO" id="GO:0031177">
    <property type="term" value="F:phosphopantetheine binding"/>
    <property type="evidence" value="ECO:0007669"/>
    <property type="project" value="InterPro"/>
</dbReference>
<dbReference type="Gene3D" id="3.40.50.150">
    <property type="entry name" value="Vaccinia Virus protein VP39"/>
    <property type="match status" value="1"/>
</dbReference>
<dbReference type="InterPro" id="IPR020841">
    <property type="entry name" value="PKS_Beta-ketoAc_synthase_dom"/>
</dbReference>
<dbReference type="GO" id="GO:0047527">
    <property type="term" value="F:2,3-dihydroxybenzoate-serine ligase activity"/>
    <property type="evidence" value="ECO:0007669"/>
    <property type="project" value="TreeGrafter"/>
</dbReference>
<gene>
    <name evidence="8" type="ORF">BN2475_170086</name>
</gene>
<feature type="domain" description="Ketosynthase family 3 (KS3)" evidence="7">
    <location>
        <begin position="1352"/>
        <end position="1779"/>
    </location>
</feature>
<dbReference type="GO" id="GO:0004315">
    <property type="term" value="F:3-oxoacyl-[acyl-carrier-protein] synthase activity"/>
    <property type="evidence" value="ECO:0007669"/>
    <property type="project" value="InterPro"/>
</dbReference>
<dbReference type="Gene3D" id="3.40.50.12780">
    <property type="entry name" value="N-terminal domain of ligase-like"/>
    <property type="match status" value="1"/>
</dbReference>
<dbReference type="InterPro" id="IPR014030">
    <property type="entry name" value="Ketoacyl_synth_N"/>
</dbReference>
<dbReference type="OrthoDB" id="9778690at2"/>
<dbReference type="GO" id="GO:0009239">
    <property type="term" value="P:enterobactin biosynthetic process"/>
    <property type="evidence" value="ECO:0007669"/>
    <property type="project" value="TreeGrafter"/>
</dbReference>
<sequence>MNAQIQLRDTPQATLSPAQGRMWFLQCLAPHSPFYNIPAALRLVGVLDLAALGRALNEVIATQEALRTSFAAIDGRPVPKVERHLNVELPVIDLTGQPVADREAQLSQRLHAEAHRIFDMSQAPLLRAQLLRLGARNHVLQLTTHHLVVDGWSVGILIRQLFAAYRHHSSNRPGAALPVAAPYSSFARAQQQWLADNKTVDSQIDYWRQTLNGAPSVLRLPLDRARPRVPRFAGRTLTFLLPETLSQRVTHLAQGAGVTLFVTLLAAFKLLLARLSGQSELVVATAASNRNRPDFEAVIGCFANTLALRTRIDATAAFVDLMAAVQHTVTTALDHQDLPFEHVLRALKLHHDQTSVPFVQAMFLFEPASPQRWDLPRLTASTVDLFCDTARFDLGLYMVETEKGLKGILEYSSDLFDAATIDRFIDRFQRTLEDVVARPDVPLRHLTWELSRIVATPAEQEAPLSSLPALVLAQAARTPDAPALAWEGGSCSYRQLAARVRGMAAGLEKCGIGPGDRVALVLRRSPSMVAALLAIMLTGAAYVPLDWRAPKERQRQLAEAAGARMVLTDQHPVLTSAAAVTPTGTLMSPDLCGSPDDAGGLAYVIYTSGSTGEPNGVMVSHASVVNLAWALKERVYGGLGSGPLRVGLNGPLSFDTSVKQLVQLAFGHCLVLLPESQQGFDPAALRNALEVERVDVFDSTPSQMAALLAAGVGRSATGWPRRVLLGGEAVPIALWRALADCPTLSAVNLYGPTECTVDATAAAVTGEEPHIGTPLPGVTIVLLDDHLQPVADGMVGEIGISGRGVAQGYLGAPRLTAERFIPDLWSGAPGARLYRTGDLGRWRPDGTIEYLGRRDMQFKRQGVRIEPAEIEQMLCRLDGVAAALVWEPQEQGGVRQLVAAVVPTREHAAVVDGVRRQALPNGLAVAGLNRNETEFLYEEIFVTNAYFRHGIHIADGAQVLDVGANIGLFGLASCAMATGVRVHCVEPNPFVLPLLKTNIALYAPNARIWPVAAGEREGTQPFTFYPHLSFLSGLHGEPEREKALVRSYLEHHQADDLQAMLAGGATALDSLLDHELAAHQFSVPVQTLSQIFAEAGLDRIDLLKINVEKSEENVLAGIIAEHWQRIRQVVMEVHDEEGRLERILSLLQANGFQVSAEADWSVAGREGIHYLYARRPDVAPAASASPMPPREMHTRRVLTAREVLEHAAATLPAAFVPNRIMLVDHLPITANGKLDRAASVPEAPWDDSAQRPFVPCADGLESRIAQLWQQVLPGRPKVGRFDSFFDLGGNSLLLAHVHSRLHEIVAHDVTLTEMFEFGTPSALAGRLGDAMRIAGPTVQSTTPDQASCPRALGAIAIVGMAGRFPGADSVTALWQNLCQGNTAISRFSSAELYAAGVPESSLADSEYVPTGGVLTDIGQFDTGFFGIAPSDAAILDPQQRLFMTTVWQALEDAGCAALRRIGLFAGTSVSTYLLNNIWRDPALLEQFGAHRLLVANDKDHFVTQTSYRLGFSGPSVAVQTACSSSLVAVHLACRSLLAGECDAAVAGGASIRVPQRAGYRFQEGGIGSRDGRCAPFDASASGTVGGNGVAAVVLKRLADAQAAGDRIIAVISGSAINNDGDSKIGYTAPSVEGQSEVIGMAMAAAGVDADSISYVEAHGTGTALGDPIEIAALARAFSLRPGDGSAAGCSIGSIKATIGHLDVAAGVAGLVKAALMVQHGLLVPSANFATPSPAIDFAKTPFRVVTDTRPWTTPAGKPRRAGVSSFGIGGTNAHVLLEQAETTDTPPSPIQDELLVWSAHDASALDILTCRLADALDTGPRLADFAYSLQTGRRAFAHRCTLIARDATSAAAAMRQGRFESAVATSPPPPAEPAGSLQIGEDAQARRRALQALAAHWRAGGKIDWQALYAARTARRIPLPLYPLAGGHYWIGSDEAAAAPCPAPALTVPTPADDDPVVAKLTAIWCQALGVPTIGTHDDFFDLGGHSLMALDILDAIRAHWPLELPLRAVFEATTIDRLARLIREAQADPTPSAGIAQ</sequence>
<organism evidence="8 9">
    <name type="scientific">Paraburkholderia ribeironis</name>
    <dbReference type="NCBI Taxonomy" id="1247936"/>
    <lineage>
        <taxon>Bacteria</taxon>
        <taxon>Pseudomonadati</taxon>
        <taxon>Pseudomonadota</taxon>
        <taxon>Betaproteobacteria</taxon>
        <taxon>Burkholderiales</taxon>
        <taxon>Burkholderiaceae</taxon>
        <taxon>Paraburkholderia</taxon>
    </lineage>
</organism>
<evidence type="ECO:0000256" key="2">
    <source>
        <dbReference type="ARBA" id="ARBA00022450"/>
    </source>
</evidence>
<evidence type="ECO:0000256" key="1">
    <source>
        <dbReference type="ARBA" id="ARBA00001957"/>
    </source>
</evidence>
<dbReference type="InterPro" id="IPR000873">
    <property type="entry name" value="AMP-dep_synth/lig_dom"/>
</dbReference>
<dbReference type="InterPro" id="IPR045851">
    <property type="entry name" value="AMP-bd_C_sf"/>
</dbReference>
<name>A0A1N7RUR3_9BURK</name>
<dbReference type="InterPro" id="IPR018201">
    <property type="entry name" value="Ketoacyl_synth_AS"/>
</dbReference>
<feature type="domain" description="Carrier" evidence="6">
    <location>
        <begin position="1255"/>
        <end position="1331"/>
    </location>
</feature>
<dbReference type="PANTHER" id="PTHR45527:SF1">
    <property type="entry name" value="FATTY ACID SYNTHASE"/>
    <property type="match status" value="1"/>
</dbReference>
<dbReference type="InterPro" id="IPR006162">
    <property type="entry name" value="Ppantetheine_attach_site"/>
</dbReference>
<dbReference type="PANTHER" id="PTHR45527">
    <property type="entry name" value="NONRIBOSOMAL PEPTIDE SYNTHETASE"/>
    <property type="match status" value="1"/>
</dbReference>
<evidence type="ECO:0000256" key="4">
    <source>
        <dbReference type="ARBA" id="ARBA00022679"/>
    </source>
</evidence>
<dbReference type="PROSITE" id="PS50075">
    <property type="entry name" value="CARRIER"/>
    <property type="match status" value="2"/>
</dbReference>
<dbReference type="SMART" id="SM00825">
    <property type="entry name" value="PKS_KS"/>
    <property type="match status" value="1"/>
</dbReference>
<dbReference type="GO" id="GO:0005829">
    <property type="term" value="C:cytosol"/>
    <property type="evidence" value="ECO:0007669"/>
    <property type="project" value="TreeGrafter"/>
</dbReference>
<proteinExistence type="predicted"/>
<dbReference type="InterPro" id="IPR009081">
    <property type="entry name" value="PP-bd_ACP"/>
</dbReference>
<dbReference type="CDD" id="cd19531">
    <property type="entry name" value="LCL_NRPS-like"/>
    <property type="match status" value="1"/>
</dbReference>
<dbReference type="Gene3D" id="3.30.559.30">
    <property type="entry name" value="Nonribosomal peptide synthetase, condensation domain"/>
    <property type="match status" value="1"/>
</dbReference>
<dbReference type="GO" id="GO:0009366">
    <property type="term" value="C:enterobactin synthetase complex"/>
    <property type="evidence" value="ECO:0007669"/>
    <property type="project" value="TreeGrafter"/>
</dbReference>
<dbReference type="InterPro" id="IPR010071">
    <property type="entry name" value="AA_adenyl_dom"/>
</dbReference>
<protein>
    <submittedName>
        <fullName evidence="8">Non-ribosomal peptide synthetase</fullName>
        <ecNumber evidence="8">5.1.1.11</ecNumber>
    </submittedName>
</protein>
<evidence type="ECO:0000313" key="8">
    <source>
        <dbReference type="EMBL" id="SIT38829.1"/>
    </source>
</evidence>
<dbReference type="CDD" id="cd00833">
    <property type="entry name" value="PKS"/>
    <property type="match status" value="1"/>
</dbReference>
<dbReference type="Gene3D" id="3.30.559.10">
    <property type="entry name" value="Chloramphenicol acetyltransferase-like domain"/>
    <property type="match status" value="1"/>
</dbReference>
<dbReference type="NCBIfam" id="TIGR01444">
    <property type="entry name" value="fkbM_fam"/>
    <property type="match status" value="1"/>
</dbReference>
<dbReference type="InterPro" id="IPR006342">
    <property type="entry name" value="FkbM_mtfrase"/>
</dbReference>
<dbReference type="Pfam" id="PF05050">
    <property type="entry name" value="Methyltransf_21"/>
    <property type="match status" value="1"/>
</dbReference>
<dbReference type="SUPFAM" id="SSF53901">
    <property type="entry name" value="Thiolase-like"/>
    <property type="match status" value="1"/>
</dbReference>
<dbReference type="GO" id="GO:0047462">
    <property type="term" value="F:phenylalanine racemase (ATP-hydrolyzing) activity"/>
    <property type="evidence" value="ECO:0007669"/>
    <property type="project" value="UniProtKB-EC"/>
</dbReference>
<dbReference type="InterPro" id="IPR023213">
    <property type="entry name" value="CAT-like_dom_sf"/>
</dbReference>
<dbReference type="InterPro" id="IPR016039">
    <property type="entry name" value="Thiolase-like"/>
</dbReference>
<dbReference type="InterPro" id="IPR020806">
    <property type="entry name" value="PKS_PP-bd"/>
</dbReference>
<dbReference type="InterPro" id="IPR032821">
    <property type="entry name" value="PKS_assoc"/>
</dbReference>
<dbReference type="Pfam" id="PF00668">
    <property type="entry name" value="Condensation"/>
    <property type="match status" value="1"/>
</dbReference>
<reference evidence="8 9" key="1">
    <citation type="submission" date="2016-12" db="EMBL/GenBank/DDBJ databases">
        <authorList>
            <person name="Song W.-J."/>
            <person name="Kurnit D.M."/>
        </authorList>
    </citation>
    <scope>NUCLEOTIDE SEQUENCE [LARGE SCALE GENOMIC DNA]</scope>
    <source>
        <strain evidence="8 9">STM7296</strain>
    </source>
</reference>
<dbReference type="Pfam" id="PF16197">
    <property type="entry name" value="KAsynt_C_assoc"/>
    <property type="match status" value="1"/>
</dbReference>
<dbReference type="PROSITE" id="PS00012">
    <property type="entry name" value="PHOSPHOPANTETHEINE"/>
    <property type="match status" value="1"/>
</dbReference>
<dbReference type="InterPro" id="IPR036736">
    <property type="entry name" value="ACP-like_sf"/>
</dbReference>
<comment type="cofactor">
    <cofactor evidence="1">
        <name>pantetheine 4'-phosphate</name>
        <dbReference type="ChEBI" id="CHEBI:47942"/>
    </cofactor>
</comment>
<evidence type="ECO:0000256" key="5">
    <source>
        <dbReference type="ARBA" id="ARBA00022737"/>
    </source>
</evidence>
<dbReference type="Pfam" id="PF00550">
    <property type="entry name" value="PP-binding"/>
    <property type="match status" value="2"/>
</dbReference>
<accession>A0A1N7RUR3</accession>
<keyword evidence="9" id="KW-1185">Reference proteome</keyword>
<dbReference type="Pfam" id="PF00501">
    <property type="entry name" value="AMP-binding"/>
    <property type="match status" value="1"/>
</dbReference>
<evidence type="ECO:0000256" key="3">
    <source>
        <dbReference type="ARBA" id="ARBA00022553"/>
    </source>
</evidence>
<dbReference type="InterPro" id="IPR029063">
    <property type="entry name" value="SAM-dependent_MTases_sf"/>
</dbReference>
<dbReference type="Pfam" id="PF00109">
    <property type="entry name" value="ketoacyl-synt"/>
    <property type="match status" value="1"/>
</dbReference>
<dbReference type="CDD" id="cd05930">
    <property type="entry name" value="A_NRPS"/>
    <property type="match status" value="1"/>
</dbReference>
<dbReference type="Proteomes" id="UP000187012">
    <property type="component" value="Unassembled WGS sequence"/>
</dbReference>
<dbReference type="SUPFAM" id="SSF47336">
    <property type="entry name" value="ACP-like"/>
    <property type="match status" value="2"/>
</dbReference>
<dbReference type="SUPFAM" id="SSF52777">
    <property type="entry name" value="CoA-dependent acyltransferases"/>
    <property type="match status" value="2"/>
</dbReference>
<dbReference type="EMBL" id="CYGX02000017">
    <property type="protein sequence ID" value="SIT38829.1"/>
    <property type="molecule type" value="Genomic_DNA"/>
</dbReference>
<feature type="domain" description="Carrier" evidence="6">
    <location>
        <begin position="1952"/>
        <end position="2027"/>
    </location>
</feature>
<keyword evidence="2" id="KW-0596">Phosphopantetheine</keyword>
<keyword evidence="3" id="KW-0597">Phosphoprotein</keyword>
<dbReference type="EC" id="5.1.1.11" evidence="8"/>
<dbReference type="GO" id="GO:0006633">
    <property type="term" value="P:fatty acid biosynthetic process"/>
    <property type="evidence" value="ECO:0007669"/>
    <property type="project" value="InterPro"/>
</dbReference>
<dbReference type="STRING" id="1247936.BN2475_170086"/>
<dbReference type="RefSeq" id="WP_094779202.1">
    <property type="nucleotide sequence ID" value="NZ_CYGX02000017.1"/>
</dbReference>
<keyword evidence="4" id="KW-0808">Transferase</keyword>
<dbReference type="GO" id="GO:0043041">
    <property type="term" value="P:amino acid activation for nonribosomal peptide biosynthetic process"/>
    <property type="evidence" value="ECO:0007669"/>
    <property type="project" value="TreeGrafter"/>
</dbReference>
<keyword evidence="5" id="KW-0677">Repeat</keyword>
<evidence type="ECO:0000313" key="9">
    <source>
        <dbReference type="Proteomes" id="UP000187012"/>
    </source>
</evidence>
<dbReference type="NCBIfam" id="TIGR01733">
    <property type="entry name" value="AA-adenyl-dom"/>
    <property type="match status" value="1"/>
</dbReference>
<dbReference type="PROSITE" id="PS52004">
    <property type="entry name" value="KS3_2"/>
    <property type="match status" value="1"/>
</dbReference>
<dbReference type="PROSITE" id="PS00606">
    <property type="entry name" value="KS3_1"/>
    <property type="match status" value="1"/>
</dbReference>